<organism evidence="2 3">
    <name type="scientific">Alkalicoccus urumqiensis</name>
    <name type="common">Bacillus urumqiensis</name>
    <dbReference type="NCBI Taxonomy" id="1548213"/>
    <lineage>
        <taxon>Bacteria</taxon>
        <taxon>Bacillati</taxon>
        <taxon>Bacillota</taxon>
        <taxon>Bacilli</taxon>
        <taxon>Bacillales</taxon>
        <taxon>Bacillaceae</taxon>
        <taxon>Alkalicoccus</taxon>
    </lineage>
</organism>
<evidence type="ECO:0000313" key="2">
    <source>
        <dbReference type="EMBL" id="PRO64489.1"/>
    </source>
</evidence>
<dbReference type="Pfam" id="PF20251">
    <property type="entry name" value="Big_14"/>
    <property type="match status" value="1"/>
</dbReference>
<dbReference type="RefSeq" id="WP_105960153.1">
    <property type="nucleotide sequence ID" value="NZ_PVNS01000015.1"/>
</dbReference>
<evidence type="ECO:0000259" key="1">
    <source>
        <dbReference type="Pfam" id="PF20251"/>
    </source>
</evidence>
<dbReference type="AlphaFoldDB" id="A0A2P6MDX7"/>
<keyword evidence="3" id="KW-1185">Reference proteome</keyword>
<reference evidence="2 3" key="1">
    <citation type="submission" date="2018-03" db="EMBL/GenBank/DDBJ databases">
        <title>Bacillus urumqiensis sp. nov., a moderately haloalkaliphilic bacterium isolated from a salt lake.</title>
        <authorList>
            <person name="Zhao B."/>
            <person name="Liao Z."/>
        </authorList>
    </citation>
    <scope>NUCLEOTIDE SEQUENCE [LARGE SCALE GENOMIC DNA]</scope>
    <source>
        <strain evidence="2 3">BZ-SZ-XJ18</strain>
    </source>
</reference>
<gene>
    <name evidence="2" type="ORF">C6I21_14270</name>
</gene>
<protein>
    <recommendedName>
        <fullName evidence="1">Bacterial Ig-like domain-containing protein</fullName>
    </recommendedName>
</protein>
<name>A0A2P6MDX7_ALKUR</name>
<dbReference type="InterPro" id="IPR046878">
    <property type="entry name" value="Big_14"/>
</dbReference>
<dbReference type="PROSITE" id="PS51257">
    <property type="entry name" value="PROKAR_LIPOPROTEIN"/>
    <property type="match status" value="1"/>
</dbReference>
<comment type="caution">
    <text evidence="2">The sequence shown here is derived from an EMBL/GenBank/DDBJ whole genome shotgun (WGS) entry which is preliminary data.</text>
</comment>
<proteinExistence type="predicted"/>
<feature type="domain" description="Bacterial Ig-like" evidence="1">
    <location>
        <begin position="167"/>
        <end position="255"/>
    </location>
</feature>
<dbReference type="Proteomes" id="UP000243650">
    <property type="component" value="Unassembled WGS sequence"/>
</dbReference>
<dbReference type="OrthoDB" id="2965516at2"/>
<accession>A0A2P6MDX7</accession>
<sequence length="269" mass="29484">MHRKACAGFVILAGCSSGPDVETGAEPEAAPAEVDSVYGSMDGDVEEWIWHEAEQADVILDTEYEAGSGEAFMDYFSASAGHQLPGDEAFIRGVTVPVNGSVRYRLTEREADLSLKEVVEEQTTEQDSFEVEMPEGEALYLISAETLDEDGRVTDTHVGKIGVAPQEANAELHLEQSASEAELTLENRGPTDLFFGHHYTLEKEEDGSWETAREEAFDDIGLTLPPGDTYEQDVSLDGLEEGTYRITKSFIVHGTDIEEDLGVHFTIDE</sequence>
<dbReference type="EMBL" id="PVNS01000015">
    <property type="protein sequence ID" value="PRO64489.1"/>
    <property type="molecule type" value="Genomic_DNA"/>
</dbReference>
<evidence type="ECO:0000313" key="3">
    <source>
        <dbReference type="Proteomes" id="UP000243650"/>
    </source>
</evidence>